<dbReference type="AlphaFoldDB" id="A0A9D4GXQ7"/>
<dbReference type="GO" id="GO:0009966">
    <property type="term" value="P:regulation of signal transduction"/>
    <property type="evidence" value="ECO:0007669"/>
    <property type="project" value="TreeGrafter"/>
</dbReference>
<dbReference type="EMBL" id="JAIWYP010000005">
    <property type="protein sequence ID" value="KAH3823590.1"/>
    <property type="molecule type" value="Genomic_DNA"/>
</dbReference>
<name>A0A9D4GXQ7_DREPO</name>
<accession>A0A9D4GXQ7</accession>
<dbReference type="GO" id="GO:0012505">
    <property type="term" value="C:endomembrane system"/>
    <property type="evidence" value="ECO:0007669"/>
    <property type="project" value="UniProtKB-SubCell"/>
</dbReference>
<proteinExistence type="predicted"/>
<evidence type="ECO:0000256" key="2">
    <source>
        <dbReference type="ARBA" id="ARBA00023136"/>
    </source>
</evidence>
<protein>
    <submittedName>
        <fullName evidence="3">Uncharacterized protein</fullName>
    </submittedName>
</protein>
<comment type="caution">
    <text evidence="3">The sequence shown here is derived from an EMBL/GenBank/DDBJ whole genome shotgun (WGS) entry which is preliminary data.</text>
</comment>
<dbReference type="GO" id="GO:0005886">
    <property type="term" value="C:plasma membrane"/>
    <property type="evidence" value="ECO:0007669"/>
    <property type="project" value="TreeGrafter"/>
</dbReference>
<dbReference type="InterPro" id="IPR039888">
    <property type="entry name" value="Melted-like"/>
</dbReference>
<dbReference type="GO" id="GO:0010314">
    <property type="term" value="F:phosphatidylinositol-5-phosphate binding"/>
    <property type="evidence" value="ECO:0007669"/>
    <property type="project" value="TreeGrafter"/>
</dbReference>
<sequence>MRENCKWLRVKESRNAYLRGKGLTFQHYGKEKVMSLAIPVVVKFLSTDHKELSHNVSSYLSLAAIDNADMLAQYMDLIVNSILKGKLLTLALAEAK</sequence>
<evidence type="ECO:0000313" key="3">
    <source>
        <dbReference type="EMBL" id="KAH3823590.1"/>
    </source>
</evidence>
<gene>
    <name evidence="3" type="ORF">DPMN_125398</name>
    <name evidence="4" type="ORF">DPMN_125412</name>
</gene>
<organism evidence="3 5">
    <name type="scientific">Dreissena polymorpha</name>
    <name type="common">Zebra mussel</name>
    <name type="synonym">Mytilus polymorpha</name>
    <dbReference type="NCBI Taxonomy" id="45954"/>
    <lineage>
        <taxon>Eukaryota</taxon>
        <taxon>Metazoa</taxon>
        <taxon>Spiralia</taxon>
        <taxon>Lophotrochozoa</taxon>
        <taxon>Mollusca</taxon>
        <taxon>Bivalvia</taxon>
        <taxon>Autobranchia</taxon>
        <taxon>Heteroconchia</taxon>
        <taxon>Euheterodonta</taxon>
        <taxon>Imparidentia</taxon>
        <taxon>Neoheterodontei</taxon>
        <taxon>Myida</taxon>
        <taxon>Dreissenoidea</taxon>
        <taxon>Dreissenidae</taxon>
        <taxon>Dreissena</taxon>
    </lineage>
</organism>
<dbReference type="EMBL" id="JAIWYP010000005">
    <property type="protein sequence ID" value="KAH3823603.1"/>
    <property type="molecule type" value="Genomic_DNA"/>
</dbReference>
<comment type="subcellular location">
    <subcellularLocation>
        <location evidence="1">Endomembrane system</location>
        <topology evidence="1">Peripheral membrane protein</topology>
    </subcellularLocation>
</comment>
<keyword evidence="2" id="KW-0472">Membrane</keyword>
<reference evidence="3" key="1">
    <citation type="journal article" date="2019" name="bioRxiv">
        <title>The Genome of the Zebra Mussel, Dreissena polymorpha: A Resource for Invasive Species Research.</title>
        <authorList>
            <person name="McCartney M.A."/>
            <person name="Auch B."/>
            <person name="Kono T."/>
            <person name="Mallez S."/>
            <person name="Zhang Y."/>
            <person name="Obille A."/>
            <person name="Becker A."/>
            <person name="Abrahante J.E."/>
            <person name="Garbe J."/>
            <person name="Badalamenti J.P."/>
            <person name="Herman A."/>
            <person name="Mangelson H."/>
            <person name="Liachko I."/>
            <person name="Sullivan S."/>
            <person name="Sone E.D."/>
            <person name="Koren S."/>
            <person name="Silverstein K.A.T."/>
            <person name="Beckman K.B."/>
            <person name="Gohl D.M."/>
        </authorList>
    </citation>
    <scope>NUCLEOTIDE SEQUENCE</scope>
    <source>
        <strain evidence="3">Duluth1</strain>
        <tissue evidence="3">Whole animal</tissue>
    </source>
</reference>
<dbReference type="Proteomes" id="UP000828390">
    <property type="component" value="Unassembled WGS sequence"/>
</dbReference>
<keyword evidence="5" id="KW-1185">Reference proteome</keyword>
<dbReference type="PANTHER" id="PTHR21630">
    <property type="entry name" value="VEPH-A/MELTED"/>
    <property type="match status" value="1"/>
</dbReference>
<evidence type="ECO:0000313" key="5">
    <source>
        <dbReference type="Proteomes" id="UP000828390"/>
    </source>
</evidence>
<reference evidence="3" key="2">
    <citation type="submission" date="2020-11" db="EMBL/GenBank/DDBJ databases">
        <authorList>
            <person name="McCartney M.A."/>
            <person name="Auch B."/>
            <person name="Kono T."/>
            <person name="Mallez S."/>
            <person name="Becker A."/>
            <person name="Gohl D.M."/>
            <person name="Silverstein K.A.T."/>
            <person name="Koren S."/>
            <person name="Bechman K.B."/>
            <person name="Herman A."/>
            <person name="Abrahante J.E."/>
            <person name="Garbe J."/>
        </authorList>
    </citation>
    <scope>NUCLEOTIDE SEQUENCE</scope>
    <source>
        <strain evidence="3">Duluth1</strain>
        <tissue evidence="3">Whole animal</tissue>
    </source>
</reference>
<evidence type="ECO:0000256" key="1">
    <source>
        <dbReference type="ARBA" id="ARBA00004184"/>
    </source>
</evidence>
<dbReference type="PANTHER" id="PTHR21630:SF10">
    <property type="entry name" value="VENTRICULAR ZONE-EXPRESSED PH DOMAIN-CONTAINING PROTEIN HOMOLOG 1"/>
    <property type="match status" value="1"/>
</dbReference>
<evidence type="ECO:0000313" key="4">
    <source>
        <dbReference type="EMBL" id="KAH3823603.1"/>
    </source>
</evidence>